<dbReference type="PANTHER" id="PTHR43861:SF1">
    <property type="entry name" value="TRANS-ACONITATE 2-METHYLTRANSFERASE"/>
    <property type="match status" value="1"/>
</dbReference>
<dbReference type="InterPro" id="IPR029063">
    <property type="entry name" value="SAM-dependent_MTases_sf"/>
</dbReference>
<keyword evidence="1 4" id="KW-0489">Methyltransferase</keyword>
<evidence type="ECO:0000259" key="3">
    <source>
        <dbReference type="Pfam" id="PF13649"/>
    </source>
</evidence>
<keyword evidence="2 4" id="KW-0808">Transferase</keyword>
<dbReference type="AlphaFoldDB" id="A0A419EWZ7"/>
<dbReference type="GO" id="GO:0008168">
    <property type="term" value="F:methyltransferase activity"/>
    <property type="evidence" value="ECO:0007669"/>
    <property type="project" value="UniProtKB-KW"/>
</dbReference>
<dbReference type="GO" id="GO:0032259">
    <property type="term" value="P:methylation"/>
    <property type="evidence" value="ECO:0007669"/>
    <property type="project" value="UniProtKB-KW"/>
</dbReference>
<dbReference type="Pfam" id="PF13649">
    <property type="entry name" value="Methyltransf_25"/>
    <property type="match status" value="1"/>
</dbReference>
<dbReference type="PANTHER" id="PTHR43861">
    <property type="entry name" value="TRANS-ACONITATE 2-METHYLTRANSFERASE-RELATED"/>
    <property type="match status" value="1"/>
</dbReference>
<dbReference type="CDD" id="cd02440">
    <property type="entry name" value="AdoMet_MTases"/>
    <property type="match status" value="1"/>
</dbReference>
<accession>A0A419EWZ7</accession>
<dbReference type="Proteomes" id="UP000285961">
    <property type="component" value="Unassembled WGS sequence"/>
</dbReference>
<dbReference type="SUPFAM" id="SSF53335">
    <property type="entry name" value="S-adenosyl-L-methionine-dependent methyltransferases"/>
    <property type="match status" value="1"/>
</dbReference>
<gene>
    <name evidence="4" type="ORF">C4532_11150</name>
</gene>
<name>A0A419EWZ7_9BACT</name>
<evidence type="ECO:0000313" key="4">
    <source>
        <dbReference type="EMBL" id="RJP69327.1"/>
    </source>
</evidence>
<evidence type="ECO:0000313" key="5">
    <source>
        <dbReference type="Proteomes" id="UP000285961"/>
    </source>
</evidence>
<protein>
    <submittedName>
        <fullName evidence="4">Methyltransferase domain-containing protein</fullName>
    </submittedName>
</protein>
<dbReference type="Gene3D" id="3.40.50.150">
    <property type="entry name" value="Vaccinia Virus protein VP39"/>
    <property type="match status" value="1"/>
</dbReference>
<evidence type="ECO:0000256" key="1">
    <source>
        <dbReference type="ARBA" id="ARBA00022603"/>
    </source>
</evidence>
<dbReference type="InterPro" id="IPR041698">
    <property type="entry name" value="Methyltransf_25"/>
</dbReference>
<sequence>MAIPTTTDIIHLYNRRAKRYNFTANLYYLIGFREQAYRKLAVKRLNLKPGDTVVEIGCGTGLNFPLLQQAVGIRGRIIGVDLTDAMLAQAGRRVAENKWSNVELVQSDAASFHFPDGVDGIISTFALTLVPEFDQVIKNGVDALSPGKRWVVLDFKLPSNRLAWLAPLGIFITSPFGVTRDLANRHPWESIEKYLTRTSFEELYAGFAYIATGEKRGNS</sequence>
<comment type="caution">
    <text evidence="4">The sequence shown here is derived from an EMBL/GenBank/DDBJ whole genome shotgun (WGS) entry which is preliminary data.</text>
</comment>
<proteinExistence type="predicted"/>
<dbReference type="EMBL" id="QZKI01000084">
    <property type="protein sequence ID" value="RJP69327.1"/>
    <property type="molecule type" value="Genomic_DNA"/>
</dbReference>
<reference evidence="4 5" key="1">
    <citation type="journal article" date="2017" name="ISME J.">
        <title>Energy and carbon metabolisms in a deep terrestrial subsurface fluid microbial community.</title>
        <authorList>
            <person name="Momper L."/>
            <person name="Jungbluth S.P."/>
            <person name="Lee M.D."/>
            <person name="Amend J.P."/>
        </authorList>
    </citation>
    <scope>NUCLEOTIDE SEQUENCE [LARGE SCALE GENOMIC DNA]</scope>
    <source>
        <strain evidence="4">SURF_17</strain>
    </source>
</reference>
<organism evidence="4 5">
    <name type="scientific">Candidatus Abyssobacteria bacterium SURF_17</name>
    <dbReference type="NCBI Taxonomy" id="2093361"/>
    <lineage>
        <taxon>Bacteria</taxon>
        <taxon>Pseudomonadati</taxon>
        <taxon>Candidatus Hydrogenedentota</taxon>
        <taxon>Candidatus Abyssobacteria</taxon>
    </lineage>
</organism>
<evidence type="ECO:0000256" key="2">
    <source>
        <dbReference type="ARBA" id="ARBA00022679"/>
    </source>
</evidence>
<feature type="domain" description="Methyltransferase" evidence="3">
    <location>
        <begin position="53"/>
        <end position="147"/>
    </location>
</feature>